<keyword evidence="10" id="KW-1185">Reference proteome</keyword>
<comment type="similarity">
    <text evidence="1 6 7">Belongs to the bacterial ribosomal protein bL21 family.</text>
</comment>
<dbReference type="Gene3D" id="1.10.150.20">
    <property type="entry name" value="5' to 3' exonuclease, C-terminal subdomain"/>
    <property type="match status" value="1"/>
</dbReference>
<dbReference type="PROSITE" id="PS01169">
    <property type="entry name" value="RIBOSOMAL_L21"/>
    <property type="match status" value="1"/>
</dbReference>
<dbReference type="Pfam" id="PF00829">
    <property type="entry name" value="Ribosomal_L21p"/>
    <property type="match status" value="1"/>
</dbReference>
<evidence type="ECO:0000256" key="6">
    <source>
        <dbReference type="HAMAP-Rule" id="MF_01363"/>
    </source>
</evidence>
<organism evidence="9 10">
    <name type="scientific">Flavobacterium haoranii</name>
    <dbReference type="NCBI Taxonomy" id="683124"/>
    <lineage>
        <taxon>Bacteria</taxon>
        <taxon>Pseudomonadati</taxon>
        <taxon>Bacteroidota</taxon>
        <taxon>Flavobacteriia</taxon>
        <taxon>Flavobacteriales</taxon>
        <taxon>Flavobacteriaceae</taxon>
        <taxon>Flavobacterium</taxon>
    </lineage>
</organism>
<dbReference type="GO" id="GO:0005737">
    <property type="term" value="C:cytoplasm"/>
    <property type="evidence" value="ECO:0007669"/>
    <property type="project" value="UniProtKB-ARBA"/>
</dbReference>
<evidence type="ECO:0000313" key="9">
    <source>
        <dbReference type="EMBL" id="SHI80128.1"/>
    </source>
</evidence>
<keyword evidence="5 6" id="KW-0687">Ribonucleoprotein</keyword>
<dbReference type="InterPro" id="IPR036164">
    <property type="entry name" value="bL21-like_sf"/>
</dbReference>
<protein>
    <recommendedName>
        <fullName evidence="6">Large ribosomal subunit protein bL21</fullName>
    </recommendedName>
</protein>
<dbReference type="InterPro" id="IPR018258">
    <property type="entry name" value="Ribosomal_bL21_CS"/>
</dbReference>
<accession>A0A1M6E4E7</accession>
<keyword evidence="3 6" id="KW-0694">RNA-binding</keyword>
<evidence type="ECO:0000313" key="10">
    <source>
        <dbReference type="Proteomes" id="UP000184232"/>
    </source>
</evidence>
<dbReference type="GO" id="GO:0005840">
    <property type="term" value="C:ribosome"/>
    <property type="evidence" value="ECO:0007669"/>
    <property type="project" value="UniProtKB-KW"/>
</dbReference>
<keyword evidence="2 6" id="KW-0699">rRNA-binding</keyword>
<dbReference type="Proteomes" id="UP000184232">
    <property type="component" value="Unassembled WGS sequence"/>
</dbReference>
<dbReference type="GO" id="GO:0000166">
    <property type="term" value="F:nucleotide binding"/>
    <property type="evidence" value="ECO:0007669"/>
    <property type="project" value="InterPro"/>
</dbReference>
<gene>
    <name evidence="6" type="primary">rplU</name>
    <name evidence="9" type="ORF">SAMN05444337_0834</name>
</gene>
<dbReference type="SUPFAM" id="SSF141091">
    <property type="entry name" value="L21p-like"/>
    <property type="match status" value="1"/>
</dbReference>
<comment type="subunit">
    <text evidence="6">Part of the 50S ribosomal subunit. Contacts protein L20.</text>
</comment>
<keyword evidence="4 6" id="KW-0689">Ribosomal protein</keyword>
<evidence type="ECO:0000256" key="3">
    <source>
        <dbReference type="ARBA" id="ARBA00022884"/>
    </source>
</evidence>
<dbReference type="AlphaFoldDB" id="A0A1M6E4E7"/>
<dbReference type="SUPFAM" id="SSF47794">
    <property type="entry name" value="Rad51 N-terminal domain-like"/>
    <property type="match status" value="1"/>
</dbReference>
<dbReference type="EMBL" id="FQZH01000001">
    <property type="protein sequence ID" value="SHI80128.1"/>
    <property type="molecule type" value="Genomic_DNA"/>
</dbReference>
<dbReference type="GO" id="GO:0003735">
    <property type="term" value="F:structural constituent of ribosome"/>
    <property type="evidence" value="ECO:0007669"/>
    <property type="project" value="InterPro"/>
</dbReference>
<sequence length="211" mass="22715">MYAIVEIAGQQFKVSKDQKVFVHRLAENEGNKVSFDRVLLLDDNGTVTLGAPAIEGASVEAKVLQHLKGDKVIVFKKKRRKGYKKKNGHRQSLTQIIIEGIVASGAPKKAAKKEASKAEAPAKTSKKGDDLKKIEGIGPKAAEVLVAAGIDTFAKLAEASADKVKEVLDAAEAKVQHLDPTTWAQQAQLAADGKWDELQKLQDELNGGRAV</sequence>
<evidence type="ECO:0000256" key="2">
    <source>
        <dbReference type="ARBA" id="ARBA00022730"/>
    </source>
</evidence>
<evidence type="ECO:0000256" key="4">
    <source>
        <dbReference type="ARBA" id="ARBA00022980"/>
    </source>
</evidence>
<dbReference type="GO" id="GO:0006412">
    <property type="term" value="P:translation"/>
    <property type="evidence" value="ECO:0007669"/>
    <property type="project" value="UniProtKB-UniRule"/>
</dbReference>
<dbReference type="GO" id="GO:1990904">
    <property type="term" value="C:ribonucleoprotein complex"/>
    <property type="evidence" value="ECO:0007669"/>
    <property type="project" value="UniProtKB-KW"/>
</dbReference>
<dbReference type="InterPro" id="IPR010995">
    <property type="entry name" value="DNA_repair_Rad51/TF_NusA_a-hlx"/>
</dbReference>
<dbReference type="InterPro" id="IPR028909">
    <property type="entry name" value="bL21-like"/>
</dbReference>
<evidence type="ECO:0000256" key="8">
    <source>
        <dbReference type="SAM" id="MobiDB-lite"/>
    </source>
</evidence>
<evidence type="ECO:0000256" key="5">
    <source>
        <dbReference type="ARBA" id="ARBA00023274"/>
    </source>
</evidence>
<dbReference type="InterPro" id="IPR001787">
    <property type="entry name" value="Ribosomal_bL21"/>
</dbReference>
<dbReference type="STRING" id="683124.SAMN05444337_0834"/>
<evidence type="ECO:0000256" key="1">
    <source>
        <dbReference type="ARBA" id="ARBA00008563"/>
    </source>
</evidence>
<dbReference type="Pfam" id="PF14520">
    <property type="entry name" value="HHH_5"/>
    <property type="match status" value="1"/>
</dbReference>
<name>A0A1M6E4E7_9FLAO</name>
<dbReference type="OrthoDB" id="9813334at2"/>
<reference evidence="9 10" key="1">
    <citation type="submission" date="2016-11" db="EMBL/GenBank/DDBJ databases">
        <authorList>
            <person name="Jaros S."/>
            <person name="Januszkiewicz K."/>
            <person name="Wedrychowicz H."/>
        </authorList>
    </citation>
    <scope>NUCLEOTIDE SEQUENCE [LARGE SCALE GENOMIC DNA]</scope>
    <source>
        <strain evidence="9 10">DSM 22807</strain>
    </source>
</reference>
<dbReference type="NCBIfam" id="TIGR00061">
    <property type="entry name" value="L21"/>
    <property type="match status" value="1"/>
</dbReference>
<dbReference type="RefSeq" id="WP_072781985.1">
    <property type="nucleotide sequence ID" value="NZ_CP045292.1"/>
</dbReference>
<dbReference type="PANTHER" id="PTHR21349">
    <property type="entry name" value="50S RIBOSOMAL PROTEIN L21"/>
    <property type="match status" value="1"/>
</dbReference>
<dbReference type="GO" id="GO:0019843">
    <property type="term" value="F:rRNA binding"/>
    <property type="evidence" value="ECO:0007669"/>
    <property type="project" value="UniProtKB-UniRule"/>
</dbReference>
<proteinExistence type="inferred from homology"/>
<feature type="region of interest" description="Disordered" evidence="8">
    <location>
        <begin position="112"/>
        <end position="131"/>
    </location>
</feature>
<evidence type="ECO:0000256" key="7">
    <source>
        <dbReference type="RuleBase" id="RU000562"/>
    </source>
</evidence>
<dbReference type="HAMAP" id="MF_01363">
    <property type="entry name" value="Ribosomal_bL21"/>
    <property type="match status" value="1"/>
</dbReference>
<comment type="function">
    <text evidence="6 7">This protein binds to 23S rRNA in the presence of protein L20.</text>
</comment>
<dbReference type="PANTHER" id="PTHR21349:SF0">
    <property type="entry name" value="LARGE RIBOSOMAL SUBUNIT PROTEIN BL21M"/>
    <property type="match status" value="1"/>
</dbReference>